<reference evidence="3" key="1">
    <citation type="submission" date="2015-10" db="EMBL/GenBank/DDBJ databases">
        <authorList>
            <person name="Ju K.-S."/>
            <person name="Doroghazi J.R."/>
            <person name="Metcalf W.W."/>
        </authorList>
    </citation>
    <scope>NUCLEOTIDE SEQUENCE [LARGE SCALE GENOMIC DNA]</scope>
    <source>
        <strain evidence="3">NRRL 3151</strain>
    </source>
</reference>
<keyword evidence="1" id="KW-0812">Transmembrane</keyword>
<dbReference type="OrthoDB" id="4337641at2"/>
<organism evidence="2 3">
    <name type="scientific">Streptomyces regalis</name>
    <dbReference type="NCBI Taxonomy" id="68262"/>
    <lineage>
        <taxon>Bacteria</taxon>
        <taxon>Bacillati</taxon>
        <taxon>Actinomycetota</taxon>
        <taxon>Actinomycetes</taxon>
        <taxon>Kitasatosporales</taxon>
        <taxon>Streptomycetaceae</taxon>
        <taxon>Streptomyces</taxon>
    </lineage>
</organism>
<accession>A0A0X3UY72</accession>
<evidence type="ECO:0000313" key="3">
    <source>
        <dbReference type="Proteomes" id="UP000053923"/>
    </source>
</evidence>
<evidence type="ECO:0000313" key="2">
    <source>
        <dbReference type="EMBL" id="KUL37461.1"/>
    </source>
</evidence>
<keyword evidence="1" id="KW-1133">Transmembrane helix</keyword>
<keyword evidence="1" id="KW-0472">Membrane</keyword>
<keyword evidence="3" id="KW-1185">Reference proteome</keyword>
<dbReference type="Proteomes" id="UP000053923">
    <property type="component" value="Unassembled WGS sequence"/>
</dbReference>
<sequence length="211" mass="23503">MRTPLVLARHELRLLVSLALWVARRRHETGSGTAFGYARGQGPVMFGLAFVCVVESIAMAVLLRDYPAVHRVVFILDVYTIVLVVGMHAASVVRPHVLDAGSLRIRRAAHVDLRIPLEKVDSVRRELRTTHQRADGELDVVIGAQTSVTLELTEPVAHFTSLGRRRDVRLVRFHADDADRLVREVRREVQAVRQARTAPSALPSPLPDQPA</sequence>
<proteinExistence type="predicted"/>
<name>A0A0X3UY72_9ACTN</name>
<feature type="transmembrane region" description="Helical" evidence="1">
    <location>
        <begin position="44"/>
        <end position="63"/>
    </location>
</feature>
<dbReference type="RefSeq" id="WP_062703699.1">
    <property type="nucleotide sequence ID" value="NZ_LLZG01000122.1"/>
</dbReference>
<evidence type="ECO:0000256" key="1">
    <source>
        <dbReference type="SAM" id="Phobius"/>
    </source>
</evidence>
<feature type="transmembrane region" description="Helical" evidence="1">
    <location>
        <begin position="69"/>
        <end position="93"/>
    </location>
</feature>
<protein>
    <submittedName>
        <fullName evidence="2">Uncharacterized protein</fullName>
    </submittedName>
</protein>
<dbReference type="EMBL" id="LLZG01000122">
    <property type="protein sequence ID" value="KUL37461.1"/>
    <property type="molecule type" value="Genomic_DNA"/>
</dbReference>
<dbReference type="AlphaFoldDB" id="A0A0X3UY72"/>
<comment type="caution">
    <text evidence="2">The sequence shown here is derived from an EMBL/GenBank/DDBJ whole genome shotgun (WGS) entry which is preliminary data.</text>
</comment>
<gene>
    <name evidence="2" type="ORF">ADL12_18085</name>
</gene>